<evidence type="ECO:0000313" key="3">
    <source>
        <dbReference type="Proteomes" id="UP000247810"/>
    </source>
</evidence>
<keyword evidence="1" id="KW-0472">Membrane</keyword>
<protein>
    <submittedName>
        <fullName evidence="2">Uncharacterized protein</fullName>
    </submittedName>
</protein>
<name>A0A319DSA0_9EURO</name>
<keyword evidence="1" id="KW-0812">Transmembrane</keyword>
<keyword evidence="3" id="KW-1185">Reference proteome</keyword>
<sequence length="63" mass="6836">MSPCLLPADILSVTLLPVGLALMAGVSPWLRARQDARSASEQGSFFRTARLRCMRCLAQLCSV</sequence>
<accession>A0A319DSA0</accession>
<evidence type="ECO:0000256" key="1">
    <source>
        <dbReference type="SAM" id="Phobius"/>
    </source>
</evidence>
<reference evidence="2 3" key="1">
    <citation type="submission" date="2018-02" db="EMBL/GenBank/DDBJ databases">
        <title>The genomes of Aspergillus section Nigri reveals drivers in fungal speciation.</title>
        <authorList>
            <consortium name="DOE Joint Genome Institute"/>
            <person name="Vesth T.C."/>
            <person name="Nybo J."/>
            <person name="Theobald S."/>
            <person name="Brandl J."/>
            <person name="Frisvad J.C."/>
            <person name="Nielsen K.F."/>
            <person name="Lyhne E.K."/>
            <person name="Kogle M.E."/>
            <person name="Kuo A."/>
            <person name="Riley R."/>
            <person name="Clum A."/>
            <person name="Nolan M."/>
            <person name="Lipzen A."/>
            <person name="Salamov A."/>
            <person name="Henrissat B."/>
            <person name="Wiebenga A."/>
            <person name="De vries R.P."/>
            <person name="Grigoriev I.V."/>
            <person name="Mortensen U.H."/>
            <person name="Andersen M.R."/>
            <person name="Baker S.E."/>
        </authorList>
    </citation>
    <scope>NUCLEOTIDE SEQUENCE [LARGE SCALE GENOMIC DNA]</scope>
    <source>
        <strain evidence="2 3">CBS 707.79</strain>
    </source>
</reference>
<proteinExistence type="predicted"/>
<dbReference type="AlphaFoldDB" id="A0A319DSA0"/>
<dbReference type="Proteomes" id="UP000247810">
    <property type="component" value="Unassembled WGS sequence"/>
</dbReference>
<gene>
    <name evidence="2" type="ORF">BO71DRAFT_221203</name>
</gene>
<organism evidence="2 3">
    <name type="scientific">Aspergillus ellipticus CBS 707.79</name>
    <dbReference type="NCBI Taxonomy" id="1448320"/>
    <lineage>
        <taxon>Eukaryota</taxon>
        <taxon>Fungi</taxon>
        <taxon>Dikarya</taxon>
        <taxon>Ascomycota</taxon>
        <taxon>Pezizomycotina</taxon>
        <taxon>Eurotiomycetes</taxon>
        <taxon>Eurotiomycetidae</taxon>
        <taxon>Eurotiales</taxon>
        <taxon>Aspergillaceae</taxon>
        <taxon>Aspergillus</taxon>
        <taxon>Aspergillus subgen. Circumdati</taxon>
    </lineage>
</organism>
<dbReference type="EMBL" id="KZ825803">
    <property type="protein sequence ID" value="PYH99294.1"/>
    <property type="molecule type" value="Genomic_DNA"/>
</dbReference>
<dbReference type="VEuPathDB" id="FungiDB:BO71DRAFT_221203"/>
<feature type="transmembrane region" description="Helical" evidence="1">
    <location>
        <begin position="6"/>
        <end position="30"/>
    </location>
</feature>
<keyword evidence="1" id="KW-1133">Transmembrane helix</keyword>
<evidence type="ECO:0000313" key="2">
    <source>
        <dbReference type="EMBL" id="PYH99294.1"/>
    </source>
</evidence>